<protein>
    <submittedName>
        <fullName evidence="1">Uncharacterized protein</fullName>
    </submittedName>
</protein>
<reference evidence="1" key="1">
    <citation type="submission" date="2022-05" db="EMBL/GenBank/DDBJ databases">
        <title>Chromosome-level genome of Chaenocephalus aceratus.</title>
        <authorList>
            <person name="Park H."/>
        </authorList>
    </citation>
    <scope>NUCLEOTIDE SEQUENCE</scope>
    <source>
        <strain evidence="1">KU_202001</strain>
    </source>
</reference>
<evidence type="ECO:0000313" key="1">
    <source>
        <dbReference type="EMBL" id="KAI4829807.1"/>
    </source>
</evidence>
<name>A0ACB9XQT2_CHAAC</name>
<dbReference type="EMBL" id="CM043787">
    <property type="protein sequence ID" value="KAI4829807.1"/>
    <property type="molecule type" value="Genomic_DNA"/>
</dbReference>
<evidence type="ECO:0000313" key="2">
    <source>
        <dbReference type="Proteomes" id="UP001057452"/>
    </source>
</evidence>
<gene>
    <name evidence="1" type="ORF">KUCAC02_001472</name>
</gene>
<sequence length="79" mass="8532">MEGLGRRLVRPHIQRRKVLPRTPAAAIGYGGPAVLLQLYPQQLPVTQLLLAQFPLAQLPPLTHHPKGAGHTIVTCPACS</sequence>
<dbReference type="Proteomes" id="UP001057452">
    <property type="component" value="Chromosome 3"/>
</dbReference>
<organism evidence="1 2">
    <name type="scientific">Chaenocephalus aceratus</name>
    <name type="common">Blackfin icefish</name>
    <name type="synonym">Chaenichthys aceratus</name>
    <dbReference type="NCBI Taxonomy" id="36190"/>
    <lineage>
        <taxon>Eukaryota</taxon>
        <taxon>Metazoa</taxon>
        <taxon>Chordata</taxon>
        <taxon>Craniata</taxon>
        <taxon>Vertebrata</taxon>
        <taxon>Euteleostomi</taxon>
        <taxon>Actinopterygii</taxon>
        <taxon>Neopterygii</taxon>
        <taxon>Teleostei</taxon>
        <taxon>Neoteleostei</taxon>
        <taxon>Acanthomorphata</taxon>
        <taxon>Eupercaria</taxon>
        <taxon>Perciformes</taxon>
        <taxon>Notothenioidei</taxon>
        <taxon>Channichthyidae</taxon>
        <taxon>Chaenocephalus</taxon>
    </lineage>
</organism>
<keyword evidence="2" id="KW-1185">Reference proteome</keyword>
<proteinExistence type="predicted"/>
<accession>A0ACB9XQT2</accession>
<comment type="caution">
    <text evidence="1">The sequence shown here is derived from an EMBL/GenBank/DDBJ whole genome shotgun (WGS) entry which is preliminary data.</text>
</comment>